<dbReference type="SUPFAM" id="SSF56300">
    <property type="entry name" value="Metallo-dependent phosphatases"/>
    <property type="match status" value="1"/>
</dbReference>
<comment type="cofactor">
    <cofactor evidence="2">
        <name>a divalent metal cation</name>
        <dbReference type="ChEBI" id="CHEBI:60240"/>
    </cofactor>
</comment>
<reference evidence="4 5" key="1">
    <citation type="submission" date="2024-09" db="EMBL/GenBank/DDBJ databases">
        <authorList>
            <person name="Ruan L."/>
        </authorList>
    </citation>
    <scope>NUCLEOTIDE SEQUENCE [LARGE SCALE GENOMIC DNA]</scope>
    <source>
        <strain evidence="4 5">D33</strain>
    </source>
</reference>
<keyword evidence="2" id="KW-0479">Metal-binding</keyword>
<dbReference type="EMBL" id="JBHILM010000024">
    <property type="protein sequence ID" value="MFB5683173.1"/>
    <property type="molecule type" value="Genomic_DNA"/>
</dbReference>
<name>A0ABV5BBT0_9BACL</name>
<evidence type="ECO:0000259" key="3">
    <source>
        <dbReference type="Pfam" id="PF12850"/>
    </source>
</evidence>
<gene>
    <name evidence="4" type="ORF">ACE3NQ_19830</name>
</gene>
<dbReference type="EC" id="3.1.4.-" evidence="2"/>
<organism evidence="4 5">
    <name type="scientific">Paenibacillus terreus</name>
    <dbReference type="NCBI Taxonomy" id="1387834"/>
    <lineage>
        <taxon>Bacteria</taxon>
        <taxon>Bacillati</taxon>
        <taxon>Bacillota</taxon>
        <taxon>Bacilli</taxon>
        <taxon>Bacillales</taxon>
        <taxon>Paenibacillaceae</taxon>
        <taxon>Paenibacillus</taxon>
    </lineage>
</organism>
<evidence type="ECO:0000313" key="4">
    <source>
        <dbReference type="EMBL" id="MFB5683173.1"/>
    </source>
</evidence>
<accession>A0ABV5BBT0</accession>
<dbReference type="InterPro" id="IPR000979">
    <property type="entry name" value="Phosphodiesterase_MJ0936/Vps29"/>
</dbReference>
<sequence length="166" mass="17937">MKIIVISDTHISSAARGLPSGLLKKLPGADLILHAGDWTDWSVYEKLSAFAPVEGIAGNNDGPDIVQRLGYERIVEVGGKRIGIVHGDGFRGTTEDRAIAAFAGRQVDCIIYGHSHIPVVRTINGVLVLNPGSPTDKRRQAQYSFAILNLNNGGFEAKHIFYSDKS</sequence>
<dbReference type="InterPro" id="IPR041802">
    <property type="entry name" value="MPP_YfcE"/>
</dbReference>
<dbReference type="Pfam" id="PF12850">
    <property type="entry name" value="Metallophos_2"/>
    <property type="match status" value="1"/>
</dbReference>
<evidence type="ECO:0000256" key="2">
    <source>
        <dbReference type="RuleBase" id="RU362039"/>
    </source>
</evidence>
<dbReference type="Proteomes" id="UP001580407">
    <property type="component" value="Unassembled WGS sequence"/>
</dbReference>
<dbReference type="InterPro" id="IPR024654">
    <property type="entry name" value="Calcineurin-like_PHP_lpxH"/>
</dbReference>
<evidence type="ECO:0000313" key="5">
    <source>
        <dbReference type="Proteomes" id="UP001580407"/>
    </source>
</evidence>
<comment type="similarity">
    <text evidence="1 2">Belongs to the metallophosphoesterase superfamily. YfcE family.</text>
</comment>
<proteinExistence type="inferred from homology"/>
<dbReference type="InterPro" id="IPR029052">
    <property type="entry name" value="Metallo-depent_PP-like"/>
</dbReference>
<dbReference type="RefSeq" id="WP_375526913.1">
    <property type="nucleotide sequence ID" value="NZ_JBHILM010000024.1"/>
</dbReference>
<dbReference type="Gene3D" id="3.60.21.10">
    <property type="match status" value="1"/>
</dbReference>
<dbReference type="PANTHER" id="PTHR11124">
    <property type="entry name" value="VACUOLAR SORTING PROTEIN VPS29"/>
    <property type="match status" value="1"/>
</dbReference>
<keyword evidence="5" id="KW-1185">Reference proteome</keyword>
<feature type="domain" description="Calcineurin-like phosphoesterase" evidence="3">
    <location>
        <begin position="1"/>
        <end position="152"/>
    </location>
</feature>
<evidence type="ECO:0000256" key="1">
    <source>
        <dbReference type="ARBA" id="ARBA00008950"/>
    </source>
</evidence>
<comment type="caution">
    <text evidence="4">The sequence shown here is derived from an EMBL/GenBank/DDBJ whole genome shotgun (WGS) entry which is preliminary data.</text>
</comment>
<dbReference type="NCBIfam" id="TIGR00040">
    <property type="entry name" value="yfcE"/>
    <property type="match status" value="1"/>
</dbReference>
<protein>
    <recommendedName>
        <fullName evidence="2">Phosphoesterase</fullName>
        <ecNumber evidence="2">3.1.4.-</ecNumber>
    </recommendedName>
</protein>
<dbReference type="CDD" id="cd00841">
    <property type="entry name" value="MPP_YfcE"/>
    <property type="match status" value="1"/>
</dbReference>